<accession>A0ABU6SX19</accession>
<protein>
    <submittedName>
        <fullName evidence="2">Uncharacterized protein</fullName>
    </submittedName>
</protein>
<proteinExistence type="predicted"/>
<evidence type="ECO:0000313" key="2">
    <source>
        <dbReference type="EMBL" id="MED6140927.1"/>
    </source>
</evidence>
<dbReference type="EMBL" id="JASCZI010062917">
    <property type="protein sequence ID" value="MED6140927.1"/>
    <property type="molecule type" value="Genomic_DNA"/>
</dbReference>
<reference evidence="2 3" key="1">
    <citation type="journal article" date="2023" name="Plants (Basel)">
        <title>Bridging the Gap: Combining Genomics and Transcriptomics Approaches to Understand Stylosanthes scabra, an Orphan Legume from the Brazilian Caatinga.</title>
        <authorList>
            <person name="Ferreira-Neto J.R.C."/>
            <person name="da Silva M.D."/>
            <person name="Binneck E."/>
            <person name="de Melo N.F."/>
            <person name="da Silva R.H."/>
            <person name="de Melo A.L.T.M."/>
            <person name="Pandolfi V."/>
            <person name="Bustamante F.O."/>
            <person name="Brasileiro-Vidal A.C."/>
            <person name="Benko-Iseppon A.M."/>
        </authorList>
    </citation>
    <scope>NUCLEOTIDE SEQUENCE [LARGE SCALE GENOMIC DNA]</scope>
    <source>
        <tissue evidence="2">Leaves</tissue>
    </source>
</reference>
<organism evidence="2 3">
    <name type="scientific">Stylosanthes scabra</name>
    <dbReference type="NCBI Taxonomy" id="79078"/>
    <lineage>
        <taxon>Eukaryota</taxon>
        <taxon>Viridiplantae</taxon>
        <taxon>Streptophyta</taxon>
        <taxon>Embryophyta</taxon>
        <taxon>Tracheophyta</taxon>
        <taxon>Spermatophyta</taxon>
        <taxon>Magnoliopsida</taxon>
        <taxon>eudicotyledons</taxon>
        <taxon>Gunneridae</taxon>
        <taxon>Pentapetalae</taxon>
        <taxon>rosids</taxon>
        <taxon>fabids</taxon>
        <taxon>Fabales</taxon>
        <taxon>Fabaceae</taxon>
        <taxon>Papilionoideae</taxon>
        <taxon>50 kb inversion clade</taxon>
        <taxon>dalbergioids sensu lato</taxon>
        <taxon>Dalbergieae</taxon>
        <taxon>Pterocarpus clade</taxon>
        <taxon>Stylosanthes</taxon>
    </lineage>
</organism>
<name>A0ABU6SX19_9FABA</name>
<sequence length="72" mass="8255">MKGGSLHLWLPVAFSLYQMEEGDVNGFGETHNLQRDKEVEGETNCLYFDNADDHEEDMYDNEDPSVELQEGD</sequence>
<keyword evidence="3" id="KW-1185">Reference proteome</keyword>
<feature type="non-terminal residue" evidence="2">
    <location>
        <position position="72"/>
    </location>
</feature>
<feature type="region of interest" description="Disordered" evidence="1">
    <location>
        <begin position="50"/>
        <end position="72"/>
    </location>
</feature>
<evidence type="ECO:0000313" key="3">
    <source>
        <dbReference type="Proteomes" id="UP001341840"/>
    </source>
</evidence>
<evidence type="ECO:0000256" key="1">
    <source>
        <dbReference type="SAM" id="MobiDB-lite"/>
    </source>
</evidence>
<comment type="caution">
    <text evidence="2">The sequence shown here is derived from an EMBL/GenBank/DDBJ whole genome shotgun (WGS) entry which is preliminary data.</text>
</comment>
<gene>
    <name evidence="2" type="ORF">PIB30_098326</name>
</gene>
<dbReference type="Proteomes" id="UP001341840">
    <property type="component" value="Unassembled WGS sequence"/>
</dbReference>